<keyword evidence="1" id="KW-0472">Membrane</keyword>
<protein>
    <recommendedName>
        <fullName evidence="4">DUF3995 domain-containing protein</fullName>
    </recommendedName>
</protein>
<gene>
    <name evidence="2" type="ORF">GCM10009533_32680</name>
</gene>
<keyword evidence="1" id="KW-1133">Transmembrane helix</keyword>
<evidence type="ECO:0008006" key="4">
    <source>
        <dbReference type="Google" id="ProtNLM"/>
    </source>
</evidence>
<feature type="transmembrane region" description="Helical" evidence="1">
    <location>
        <begin position="12"/>
        <end position="31"/>
    </location>
</feature>
<reference evidence="2 3" key="1">
    <citation type="journal article" date="2019" name="Int. J. Syst. Evol. Microbiol.">
        <title>The Global Catalogue of Microorganisms (GCM) 10K type strain sequencing project: providing services to taxonomists for standard genome sequencing and annotation.</title>
        <authorList>
            <consortium name="The Broad Institute Genomics Platform"/>
            <consortium name="The Broad Institute Genome Sequencing Center for Infectious Disease"/>
            <person name="Wu L."/>
            <person name="Ma J."/>
        </authorList>
    </citation>
    <scope>NUCLEOTIDE SEQUENCE [LARGE SCALE GENOMIC DNA]</scope>
    <source>
        <strain evidence="2 3">JCM 10303</strain>
    </source>
</reference>
<organism evidence="2 3">
    <name type="scientific">Saccharopolyspora erythraea</name>
    <name type="common">Streptomyces erythraeus</name>
    <dbReference type="NCBI Taxonomy" id="1836"/>
    <lineage>
        <taxon>Bacteria</taxon>
        <taxon>Bacillati</taxon>
        <taxon>Actinomycetota</taxon>
        <taxon>Actinomycetes</taxon>
        <taxon>Pseudonocardiales</taxon>
        <taxon>Pseudonocardiaceae</taxon>
        <taxon>Saccharopolyspora</taxon>
    </lineage>
</organism>
<dbReference type="InterPro" id="IPR025058">
    <property type="entry name" value="DUF3995"/>
</dbReference>
<evidence type="ECO:0000313" key="2">
    <source>
        <dbReference type="EMBL" id="GAA0530978.1"/>
    </source>
</evidence>
<accession>A0ABN1D0P7</accession>
<feature type="transmembrane region" description="Helical" evidence="1">
    <location>
        <begin position="51"/>
        <end position="70"/>
    </location>
</feature>
<dbReference type="Proteomes" id="UP001500729">
    <property type="component" value="Unassembled WGS sequence"/>
</dbReference>
<proteinExistence type="predicted"/>
<evidence type="ECO:0000313" key="3">
    <source>
        <dbReference type="Proteomes" id="UP001500729"/>
    </source>
</evidence>
<comment type="caution">
    <text evidence="2">The sequence shown here is derived from an EMBL/GenBank/DDBJ whole genome shotgun (WGS) entry which is preliminary data.</text>
</comment>
<keyword evidence="3" id="KW-1185">Reference proteome</keyword>
<sequence length="151" mass="15993">MDISMDSRRAAAYGAATWGALFALVHAYWLFGGRLGLPAALSVRGNLPLLVIDLVAIPLCAGAAALALALVRGWGRRFPRRLVLAGAWGTAALLGVHSAPSMVDWAALALGRLHLSELDPMAYFATVLYEPFFLAGGVLFGLAALGYQRTR</sequence>
<evidence type="ECO:0000256" key="1">
    <source>
        <dbReference type="SAM" id="Phobius"/>
    </source>
</evidence>
<dbReference type="Pfam" id="PF13160">
    <property type="entry name" value="DUF3995"/>
    <property type="match status" value="1"/>
</dbReference>
<feature type="transmembrane region" description="Helical" evidence="1">
    <location>
        <begin position="82"/>
        <end position="103"/>
    </location>
</feature>
<keyword evidence="1" id="KW-0812">Transmembrane</keyword>
<dbReference type="EMBL" id="BAAAGS010000020">
    <property type="protein sequence ID" value="GAA0530978.1"/>
    <property type="molecule type" value="Genomic_DNA"/>
</dbReference>
<feature type="transmembrane region" description="Helical" evidence="1">
    <location>
        <begin position="123"/>
        <end position="147"/>
    </location>
</feature>
<name>A0ABN1D0P7_SACER</name>